<keyword evidence="10" id="KW-1185">Reference proteome</keyword>
<dbReference type="GO" id="GO:0006508">
    <property type="term" value="P:proteolysis"/>
    <property type="evidence" value="ECO:0007669"/>
    <property type="project" value="UniProtKB-KW"/>
</dbReference>
<feature type="domain" description="DUF3645" evidence="8">
    <location>
        <begin position="375"/>
        <end position="407"/>
    </location>
</feature>
<keyword evidence="4" id="KW-0833">Ubl conjugation pathway</keyword>
<evidence type="ECO:0000256" key="2">
    <source>
        <dbReference type="ARBA" id="ARBA00012759"/>
    </source>
</evidence>
<dbReference type="InterPro" id="IPR027417">
    <property type="entry name" value="P-loop_NTPase"/>
</dbReference>
<comment type="catalytic activity">
    <reaction evidence="1">
        <text>Thiol-dependent hydrolysis of ester, thioester, amide, peptide and isopeptide bonds formed by the C-terminal Gly of ubiquitin (a 76-residue protein attached to proteins as an intracellular targeting signal).</text>
        <dbReference type="EC" id="3.4.19.12"/>
    </reaction>
</comment>
<dbReference type="PANTHER" id="PTHR13367">
    <property type="entry name" value="UBIQUITIN THIOESTERASE"/>
    <property type="match status" value="1"/>
</dbReference>
<organism evidence="9 10">
    <name type="scientific">Symbiodinium pilosum</name>
    <name type="common">Dinoflagellate</name>
    <dbReference type="NCBI Taxonomy" id="2952"/>
    <lineage>
        <taxon>Eukaryota</taxon>
        <taxon>Sar</taxon>
        <taxon>Alveolata</taxon>
        <taxon>Dinophyceae</taxon>
        <taxon>Suessiales</taxon>
        <taxon>Symbiodiniaceae</taxon>
        <taxon>Symbiodinium</taxon>
    </lineage>
</organism>
<accession>A0A812WMK5</accession>
<protein>
    <recommendedName>
        <fullName evidence="2">ubiquitinyl hydrolase 1</fullName>
        <ecNumber evidence="2">3.4.19.12</ecNumber>
    </recommendedName>
</protein>
<evidence type="ECO:0000256" key="4">
    <source>
        <dbReference type="ARBA" id="ARBA00022786"/>
    </source>
</evidence>
<dbReference type="GO" id="GO:0004843">
    <property type="term" value="F:cysteine-type deubiquitinase activity"/>
    <property type="evidence" value="ECO:0007669"/>
    <property type="project" value="UniProtKB-EC"/>
</dbReference>
<evidence type="ECO:0000256" key="5">
    <source>
        <dbReference type="ARBA" id="ARBA00022801"/>
    </source>
</evidence>
<keyword evidence="5" id="KW-0378">Hydrolase</keyword>
<evidence type="ECO:0000259" key="8">
    <source>
        <dbReference type="Pfam" id="PF12359"/>
    </source>
</evidence>
<dbReference type="AlphaFoldDB" id="A0A812WMK5"/>
<sequence>MQPSDLRHFNPFLSREAEKQLHKHVLLLLKLYVLEDKFNRLAAHAAAGVYPLLLQELLVTRCWDVETHPEWLVFEVEGGLQIRPVQYDVAKKLMDDPGSVVQLNMGEGKTRVILPMLILHWARRNSAGEQKLLRITALTALMHELFDFMHRHLCATVLLRRIFVMPFHRDVQLQVQDIQVMISSLDFCRQSGGVLLVAPEHRLSLQLKWHELRLQGETEKCKLLSQLADMPVRDLLDESDEVLRHKYQLIYAVGSPMPLPQGPERWETATALLRVLQQSDRVSQDLDKVMPSVRQAILEDLMEDPPYELAWLKNYHQHSAVVKFLSRPDIDSSCLPSNLPEDRLHVLLALRGFLACAVLEHCMQKRHSVEYGIRRNHLKRLAVPYKASNTPSERSEFGHPDCAILLTLLSYFYDGLTREELRQAFEVLLACDESVQRGYYDTWFELSKRVIPAEERATVEAASMIDLSNEQQFDVLYDIFHMNFETIAFWVCHCVFPTETSQYPKKLLANAWNLADNSCGLVSGFSGTDDNHRVLPLQVIQRNLPHLAGTNGKMVKMILDNPVFSHLAGGLGSV</sequence>
<dbReference type="Pfam" id="PF12359">
    <property type="entry name" value="DUF3645"/>
    <property type="match status" value="1"/>
</dbReference>
<keyword evidence="3" id="KW-0645">Protease</keyword>
<name>A0A812WMK5_SYMPI</name>
<evidence type="ECO:0000313" key="9">
    <source>
        <dbReference type="EMBL" id="CAE7686338.1"/>
    </source>
</evidence>
<reference evidence="9" key="1">
    <citation type="submission" date="2021-02" db="EMBL/GenBank/DDBJ databases">
        <authorList>
            <person name="Dougan E. K."/>
            <person name="Rhodes N."/>
            <person name="Thang M."/>
            <person name="Chan C."/>
        </authorList>
    </citation>
    <scope>NUCLEOTIDE SEQUENCE</scope>
</reference>
<dbReference type="InterPro" id="IPR051346">
    <property type="entry name" value="OTU_Deubiquitinase"/>
</dbReference>
<evidence type="ECO:0000256" key="6">
    <source>
        <dbReference type="ARBA" id="ARBA00022807"/>
    </source>
</evidence>
<feature type="domain" description="DUF3638" evidence="7">
    <location>
        <begin position="62"/>
        <end position="279"/>
    </location>
</feature>
<evidence type="ECO:0000256" key="1">
    <source>
        <dbReference type="ARBA" id="ARBA00000707"/>
    </source>
</evidence>
<evidence type="ECO:0000313" key="10">
    <source>
        <dbReference type="Proteomes" id="UP000649617"/>
    </source>
</evidence>
<gene>
    <name evidence="9" type="ORF">SPIL2461_LOCUS19200</name>
</gene>
<evidence type="ECO:0000259" key="7">
    <source>
        <dbReference type="Pfam" id="PF12340"/>
    </source>
</evidence>
<keyword evidence="6" id="KW-0788">Thiol protease</keyword>
<dbReference type="Proteomes" id="UP000649617">
    <property type="component" value="Unassembled WGS sequence"/>
</dbReference>
<dbReference type="PANTHER" id="PTHR13367:SF33">
    <property type="entry name" value="P-LOOP CONTAINING NUCLEOSIDE TRIPHOSPHATE HYDROLASE PROTEIN"/>
    <property type="match status" value="1"/>
</dbReference>
<dbReference type="SUPFAM" id="SSF52540">
    <property type="entry name" value="P-loop containing nucleoside triphosphate hydrolases"/>
    <property type="match status" value="1"/>
</dbReference>
<evidence type="ECO:0000256" key="3">
    <source>
        <dbReference type="ARBA" id="ARBA00022670"/>
    </source>
</evidence>
<dbReference type="EMBL" id="CAJNIZ010044367">
    <property type="protein sequence ID" value="CAE7686338.1"/>
    <property type="molecule type" value="Genomic_DNA"/>
</dbReference>
<proteinExistence type="predicted"/>
<dbReference type="InterPro" id="IPR022099">
    <property type="entry name" value="DUF3638"/>
</dbReference>
<dbReference type="EC" id="3.4.19.12" evidence="2"/>
<dbReference type="Pfam" id="PF12340">
    <property type="entry name" value="DUF3638"/>
    <property type="match status" value="1"/>
</dbReference>
<dbReference type="InterPro" id="IPR022105">
    <property type="entry name" value="DUF3645"/>
</dbReference>
<dbReference type="OrthoDB" id="4866634at2759"/>
<comment type="caution">
    <text evidence="9">The sequence shown here is derived from an EMBL/GenBank/DDBJ whole genome shotgun (WGS) entry which is preliminary data.</text>
</comment>